<dbReference type="AlphaFoldDB" id="A0A225UTU3"/>
<evidence type="ECO:0000313" key="3">
    <source>
        <dbReference type="Proteomes" id="UP000198211"/>
    </source>
</evidence>
<organism evidence="2 3">
    <name type="scientific">Phytophthora megakarya</name>
    <dbReference type="NCBI Taxonomy" id="4795"/>
    <lineage>
        <taxon>Eukaryota</taxon>
        <taxon>Sar</taxon>
        <taxon>Stramenopiles</taxon>
        <taxon>Oomycota</taxon>
        <taxon>Peronosporomycetes</taxon>
        <taxon>Peronosporales</taxon>
        <taxon>Peronosporaceae</taxon>
        <taxon>Phytophthora</taxon>
    </lineage>
</organism>
<feature type="region of interest" description="Disordered" evidence="1">
    <location>
        <begin position="20"/>
        <end position="76"/>
    </location>
</feature>
<evidence type="ECO:0000313" key="2">
    <source>
        <dbReference type="EMBL" id="OWY96554.1"/>
    </source>
</evidence>
<protein>
    <submittedName>
        <fullName evidence="2">Uncharacterized protein</fullName>
    </submittedName>
</protein>
<comment type="caution">
    <text evidence="2">The sequence shown here is derived from an EMBL/GenBank/DDBJ whole genome shotgun (WGS) entry which is preliminary data.</text>
</comment>
<dbReference type="OrthoDB" id="129653at2759"/>
<feature type="compositionally biased region" description="Basic and acidic residues" evidence="1">
    <location>
        <begin position="44"/>
        <end position="76"/>
    </location>
</feature>
<dbReference type="EMBL" id="NBNE01011485">
    <property type="protein sequence ID" value="OWY96554.1"/>
    <property type="molecule type" value="Genomic_DNA"/>
</dbReference>
<dbReference type="Proteomes" id="UP000198211">
    <property type="component" value="Unassembled WGS sequence"/>
</dbReference>
<gene>
    <name evidence="2" type="ORF">PHMEG_00033153</name>
</gene>
<keyword evidence="3" id="KW-1185">Reference proteome</keyword>
<sequence>MAGDRDQDANFQDAVVQTVVAGPSRTPAPVRLPPTGKTASYIEAARKQKAAEATAEGREKKQNQKRNESTPRARKG</sequence>
<name>A0A225UTU3_9STRA</name>
<accession>A0A225UTU3</accession>
<proteinExistence type="predicted"/>
<reference evidence="3" key="1">
    <citation type="submission" date="2017-03" db="EMBL/GenBank/DDBJ databases">
        <title>Phytopthora megakarya and P. palmivora, two closely related causual agents of cacao black pod achieved similar genome size and gene model numbers by different mechanisms.</title>
        <authorList>
            <person name="Ali S."/>
            <person name="Shao J."/>
            <person name="Larry D.J."/>
            <person name="Kronmiller B."/>
            <person name="Shen D."/>
            <person name="Strem M.D."/>
            <person name="Melnick R.L."/>
            <person name="Guiltinan M.J."/>
            <person name="Tyler B.M."/>
            <person name="Meinhardt L.W."/>
            <person name="Bailey B.A."/>
        </authorList>
    </citation>
    <scope>NUCLEOTIDE SEQUENCE [LARGE SCALE GENOMIC DNA]</scope>
    <source>
        <strain evidence="3">zdho120</strain>
    </source>
</reference>
<evidence type="ECO:0000256" key="1">
    <source>
        <dbReference type="SAM" id="MobiDB-lite"/>
    </source>
</evidence>